<dbReference type="SUPFAM" id="SSF143880">
    <property type="entry name" value="NE0471 N-terminal domain-like"/>
    <property type="match status" value="1"/>
</dbReference>
<evidence type="ECO:0008006" key="3">
    <source>
        <dbReference type="Google" id="ProtNLM"/>
    </source>
</evidence>
<proteinExistence type="predicted"/>
<dbReference type="OrthoDB" id="162796at2"/>
<protein>
    <recommendedName>
        <fullName evidence="3">DUF2442 domain-containing protein</fullName>
    </recommendedName>
</protein>
<sequence>MLQPKVTAVKPLPDYKLLLDFETGEKKIFDVGPYIQGDWYGKLRDISVFHTVHIAGHTVAWADGQDIAPHELYDDSVPAS</sequence>
<dbReference type="EMBL" id="CP002637">
    <property type="protein sequence ID" value="AEB99986.1"/>
    <property type="molecule type" value="Genomic_DNA"/>
</dbReference>
<dbReference type="HOGENOM" id="CLU_153045_4_1_9"/>
<dbReference type="InterPro" id="IPR018841">
    <property type="entry name" value="DUF2442"/>
</dbReference>
<dbReference type="Pfam" id="PF10387">
    <property type="entry name" value="DUF2442"/>
    <property type="match status" value="1"/>
</dbReference>
<accession>F4F0N8</accession>
<dbReference type="KEGG" id="ssg:Selsp_1027"/>
<dbReference type="Gene3D" id="3.30.2020.10">
    <property type="entry name" value="NE0471-like N-terminal domain"/>
    <property type="match status" value="1"/>
</dbReference>
<dbReference type="InterPro" id="IPR036782">
    <property type="entry name" value="NE0471-like_N"/>
</dbReference>
<dbReference type="AlphaFoldDB" id="F4F0N8"/>
<reference evidence="1 2" key="1">
    <citation type="submission" date="2011-04" db="EMBL/GenBank/DDBJ databases">
        <title>The complete genome of Selenomonas sputigena DSM 20758.</title>
        <authorList>
            <consortium name="US DOE Joint Genome Institute (JGI-PGF)"/>
            <person name="Lucas S."/>
            <person name="Copeland A."/>
            <person name="Lapidus A."/>
            <person name="Bruce D."/>
            <person name="Goodwin L."/>
            <person name="Pitluck S."/>
            <person name="Peters L."/>
            <person name="Kyrpides N."/>
            <person name="Mavromatis K."/>
            <person name="Ivanova N."/>
            <person name="Ovchinnikova G."/>
            <person name="Teshima H."/>
            <person name="Detter J.C."/>
            <person name="Tapia R."/>
            <person name="Han C."/>
            <person name="Land M."/>
            <person name="Hauser L."/>
            <person name="Markowitz V."/>
            <person name="Cheng J.-F."/>
            <person name="Hugenholtz P."/>
            <person name="Woyke T."/>
            <person name="Wu D."/>
            <person name="Gronow S."/>
            <person name="Wellnitz S."/>
            <person name="Schneider S."/>
            <person name="Klenk H.-P."/>
            <person name="Eisen J.A."/>
        </authorList>
    </citation>
    <scope>NUCLEOTIDE SEQUENCE [LARGE SCALE GENOMIC DNA]</scope>
    <source>
        <strain evidence="2">ATCC 35185 / DSM 20758 / VPI D19B-28</strain>
    </source>
</reference>
<keyword evidence="2" id="KW-1185">Reference proteome</keyword>
<gene>
    <name evidence="1" type="ordered locus">Selsp_1027</name>
</gene>
<name>F4F0N8_SELS3</name>
<organism evidence="1 2">
    <name type="scientific">Selenomonas sputigena (strain ATCC 35185 / DSM 20758 / CCUG 44933 / VPI D19B-28)</name>
    <dbReference type="NCBI Taxonomy" id="546271"/>
    <lineage>
        <taxon>Bacteria</taxon>
        <taxon>Bacillati</taxon>
        <taxon>Bacillota</taxon>
        <taxon>Negativicutes</taxon>
        <taxon>Selenomonadales</taxon>
        <taxon>Selenomonadaceae</taxon>
        <taxon>Selenomonas</taxon>
    </lineage>
</organism>
<evidence type="ECO:0000313" key="1">
    <source>
        <dbReference type="EMBL" id="AEB99986.1"/>
    </source>
</evidence>
<dbReference type="Proteomes" id="UP000011124">
    <property type="component" value="Chromosome"/>
</dbReference>
<dbReference type="RefSeq" id="WP_013740758.1">
    <property type="nucleotide sequence ID" value="NC_015437.1"/>
</dbReference>
<evidence type="ECO:0000313" key="2">
    <source>
        <dbReference type="Proteomes" id="UP000011124"/>
    </source>
</evidence>